<evidence type="ECO:0000256" key="10">
    <source>
        <dbReference type="ARBA" id="ARBA00022679"/>
    </source>
</evidence>
<evidence type="ECO:0000256" key="14">
    <source>
        <dbReference type="ARBA" id="ARBA00022786"/>
    </source>
</evidence>
<organism evidence="24 25">
    <name type="scientific">Lymnaea stagnalis</name>
    <name type="common">Great pond snail</name>
    <name type="synonym">Helix stagnalis</name>
    <dbReference type="NCBI Taxonomy" id="6523"/>
    <lineage>
        <taxon>Eukaryota</taxon>
        <taxon>Metazoa</taxon>
        <taxon>Spiralia</taxon>
        <taxon>Lophotrochozoa</taxon>
        <taxon>Mollusca</taxon>
        <taxon>Gastropoda</taxon>
        <taxon>Heterobranchia</taxon>
        <taxon>Euthyneura</taxon>
        <taxon>Panpulmonata</taxon>
        <taxon>Hygrophila</taxon>
        <taxon>Lymnaeoidea</taxon>
        <taxon>Lymnaeidae</taxon>
        <taxon>Lymnaea</taxon>
    </lineage>
</organism>
<evidence type="ECO:0000256" key="7">
    <source>
        <dbReference type="ARBA" id="ARBA00012483"/>
    </source>
</evidence>
<dbReference type="GO" id="GO:0141124">
    <property type="term" value="P:intracellular signaling cassette"/>
    <property type="evidence" value="ECO:0007669"/>
    <property type="project" value="UniProtKB-ARBA"/>
</dbReference>
<feature type="zinc finger region" description="TRAF-type" evidence="18">
    <location>
        <begin position="185"/>
        <end position="231"/>
    </location>
</feature>
<keyword evidence="16" id="KW-0539">Nucleus</keyword>
<evidence type="ECO:0000256" key="8">
    <source>
        <dbReference type="ARBA" id="ARBA00022490"/>
    </source>
</evidence>
<dbReference type="Pfam" id="PF02176">
    <property type="entry name" value="zf-TRAF"/>
    <property type="match status" value="1"/>
</dbReference>
<feature type="domain" description="TRAF-type" evidence="23">
    <location>
        <begin position="185"/>
        <end position="231"/>
    </location>
</feature>
<name>A0AAV2I9C7_LYMST</name>
<dbReference type="PANTHER" id="PTHR10131:SF152">
    <property type="entry name" value="TNF RECEPTOR-ASSOCIATED FACTOR 6"/>
    <property type="match status" value="1"/>
</dbReference>
<feature type="zinc finger region" description="TRAF-type" evidence="18">
    <location>
        <begin position="131"/>
        <end position="184"/>
    </location>
</feature>
<feature type="domain" description="RING-type" evidence="21">
    <location>
        <begin position="49"/>
        <end position="88"/>
    </location>
</feature>
<keyword evidence="12" id="KW-0677">Repeat</keyword>
<evidence type="ECO:0000256" key="6">
    <source>
        <dbReference type="ARBA" id="ARBA00006608"/>
    </source>
</evidence>
<comment type="catalytic activity">
    <reaction evidence="1">
        <text>S-ubiquitinyl-[E2 ubiquitin-conjugating enzyme]-L-cysteine + [acceptor protein]-L-lysine = [E2 ubiquitin-conjugating enzyme]-L-cysteine + N(6)-ubiquitinyl-[acceptor protein]-L-lysine.</text>
        <dbReference type="EC" id="2.3.2.27"/>
    </reaction>
</comment>
<dbReference type="InterPro" id="IPR002083">
    <property type="entry name" value="MATH/TRAF_dom"/>
</dbReference>
<dbReference type="Pfam" id="PF13923">
    <property type="entry name" value="zf-C3HC4_2"/>
    <property type="match status" value="1"/>
</dbReference>
<dbReference type="GO" id="GO:0045087">
    <property type="term" value="P:innate immune response"/>
    <property type="evidence" value="ECO:0007669"/>
    <property type="project" value="TreeGrafter"/>
</dbReference>
<dbReference type="AlphaFoldDB" id="A0AAV2I9C7"/>
<dbReference type="GO" id="GO:0005811">
    <property type="term" value="C:lipid droplet"/>
    <property type="evidence" value="ECO:0007669"/>
    <property type="project" value="UniProtKB-SubCell"/>
</dbReference>
<reference evidence="24 25" key="1">
    <citation type="submission" date="2024-04" db="EMBL/GenBank/DDBJ databases">
        <authorList>
            <consortium name="Genoscope - CEA"/>
            <person name="William W."/>
        </authorList>
    </citation>
    <scope>NUCLEOTIDE SEQUENCE [LARGE SCALE GENOMIC DNA]</scope>
</reference>
<evidence type="ECO:0000259" key="22">
    <source>
        <dbReference type="PROSITE" id="PS50144"/>
    </source>
</evidence>
<proteinExistence type="inferred from homology"/>
<feature type="region of interest" description="Disordered" evidence="20">
    <location>
        <begin position="1"/>
        <end position="23"/>
    </location>
</feature>
<keyword evidence="9" id="KW-0551">Lipid droplet</keyword>
<keyword evidence="15 18" id="KW-0862">Zinc</keyword>
<dbReference type="EC" id="2.3.2.27" evidence="7"/>
<comment type="subcellular location">
    <subcellularLocation>
        <location evidence="4">Cytoplasm</location>
        <location evidence="4">Cell cortex</location>
    </subcellularLocation>
    <subcellularLocation>
        <location evidence="3">Lipid droplet</location>
    </subcellularLocation>
    <subcellularLocation>
        <location evidence="2">Nucleus</location>
    </subcellularLocation>
</comment>
<evidence type="ECO:0000256" key="13">
    <source>
        <dbReference type="ARBA" id="ARBA00022771"/>
    </source>
</evidence>
<feature type="domain" description="TRAF-type" evidence="23">
    <location>
        <begin position="131"/>
        <end position="184"/>
    </location>
</feature>
<dbReference type="PANTHER" id="PTHR10131">
    <property type="entry name" value="TNF RECEPTOR ASSOCIATED FACTOR"/>
    <property type="match status" value="1"/>
</dbReference>
<dbReference type="GO" id="GO:0005634">
    <property type="term" value="C:nucleus"/>
    <property type="evidence" value="ECO:0007669"/>
    <property type="project" value="UniProtKB-SubCell"/>
</dbReference>
<keyword evidence="14" id="KW-0833">Ubl conjugation pathway</keyword>
<comment type="pathway">
    <text evidence="5">Protein modification; protein ubiquitination.</text>
</comment>
<evidence type="ECO:0000259" key="23">
    <source>
        <dbReference type="PROSITE" id="PS50145"/>
    </source>
</evidence>
<gene>
    <name evidence="24" type="ORF">GSLYS_00016946001</name>
</gene>
<dbReference type="PROSITE" id="PS50089">
    <property type="entry name" value="ZF_RING_2"/>
    <property type="match status" value="1"/>
</dbReference>
<dbReference type="PROSITE" id="PS50145">
    <property type="entry name" value="ZF_TRAF"/>
    <property type="match status" value="2"/>
</dbReference>
<keyword evidence="10" id="KW-0808">Transferase</keyword>
<evidence type="ECO:0000256" key="18">
    <source>
        <dbReference type="PROSITE-ProRule" id="PRU00207"/>
    </source>
</evidence>
<evidence type="ECO:0000313" key="24">
    <source>
        <dbReference type="EMBL" id="CAL1543412.1"/>
    </source>
</evidence>
<dbReference type="GO" id="GO:0016567">
    <property type="term" value="P:protein ubiquitination"/>
    <property type="evidence" value="ECO:0007669"/>
    <property type="project" value="InterPro"/>
</dbReference>
<dbReference type="Pfam" id="PF21355">
    <property type="entry name" value="TRAF-mep_MATH"/>
    <property type="match status" value="1"/>
</dbReference>
<evidence type="ECO:0000256" key="12">
    <source>
        <dbReference type="ARBA" id="ARBA00022737"/>
    </source>
</evidence>
<evidence type="ECO:0000256" key="11">
    <source>
        <dbReference type="ARBA" id="ARBA00022723"/>
    </source>
</evidence>
<dbReference type="Gene3D" id="3.30.40.10">
    <property type="entry name" value="Zinc/RING finger domain, C3HC4 (zinc finger)"/>
    <property type="match status" value="3"/>
</dbReference>
<evidence type="ECO:0000256" key="19">
    <source>
        <dbReference type="SAM" id="Coils"/>
    </source>
</evidence>
<dbReference type="InterPro" id="IPR001841">
    <property type="entry name" value="Znf_RING"/>
</dbReference>
<feature type="coiled-coil region" evidence="19">
    <location>
        <begin position="476"/>
        <end position="503"/>
    </location>
</feature>
<evidence type="ECO:0000256" key="5">
    <source>
        <dbReference type="ARBA" id="ARBA00004906"/>
    </source>
</evidence>
<keyword evidence="13 18" id="KW-0863">Zinc-finger</keyword>
<evidence type="ECO:0000256" key="3">
    <source>
        <dbReference type="ARBA" id="ARBA00004502"/>
    </source>
</evidence>
<dbReference type="Gene3D" id="2.60.210.10">
    <property type="entry name" value="Apoptosis, Tumor Necrosis Factor Receptor Associated Protein 2, Chain A"/>
    <property type="match status" value="1"/>
</dbReference>
<dbReference type="FunFam" id="3.30.40.10:FF:000179">
    <property type="entry name" value="TNF receptor-associated factor"/>
    <property type="match status" value="1"/>
</dbReference>
<dbReference type="InterPro" id="IPR017907">
    <property type="entry name" value="Znf_RING_CS"/>
</dbReference>
<evidence type="ECO:0000313" key="25">
    <source>
        <dbReference type="Proteomes" id="UP001497497"/>
    </source>
</evidence>
<feature type="compositionally biased region" description="Polar residues" evidence="20">
    <location>
        <begin position="314"/>
        <end position="329"/>
    </location>
</feature>
<evidence type="ECO:0000256" key="2">
    <source>
        <dbReference type="ARBA" id="ARBA00004123"/>
    </source>
</evidence>
<evidence type="ECO:0000256" key="1">
    <source>
        <dbReference type="ARBA" id="ARBA00000900"/>
    </source>
</evidence>
<dbReference type="GO" id="GO:0031663">
    <property type="term" value="P:lipopolysaccharide-mediated signaling pathway"/>
    <property type="evidence" value="ECO:0007669"/>
    <property type="project" value="TreeGrafter"/>
</dbReference>
<accession>A0AAV2I9C7</accession>
<dbReference type="SUPFAM" id="SSF57850">
    <property type="entry name" value="RING/U-box"/>
    <property type="match status" value="1"/>
</dbReference>
<dbReference type="GO" id="GO:0043122">
    <property type="term" value="P:regulation of canonical NF-kappaB signal transduction"/>
    <property type="evidence" value="ECO:0007669"/>
    <property type="project" value="TreeGrafter"/>
</dbReference>
<dbReference type="PIRSF" id="PIRSF015614">
    <property type="entry name" value="TRAF"/>
    <property type="match status" value="1"/>
</dbReference>
<dbReference type="InterPro" id="IPR008974">
    <property type="entry name" value="TRAF-like"/>
</dbReference>
<dbReference type="SUPFAM" id="SSF49599">
    <property type="entry name" value="TRAF domain-like"/>
    <property type="match status" value="2"/>
</dbReference>
<keyword evidence="25" id="KW-1185">Reference proteome</keyword>
<dbReference type="PROSITE" id="PS00518">
    <property type="entry name" value="ZF_RING_1"/>
    <property type="match status" value="1"/>
</dbReference>
<dbReference type="InterPro" id="IPR027139">
    <property type="entry name" value="TRAF6_RING-HC"/>
</dbReference>
<dbReference type="GO" id="GO:0008270">
    <property type="term" value="F:zinc ion binding"/>
    <property type="evidence" value="ECO:0007669"/>
    <property type="project" value="UniProtKB-KW"/>
</dbReference>
<dbReference type="Proteomes" id="UP001497497">
    <property type="component" value="Unassembled WGS sequence"/>
</dbReference>
<evidence type="ECO:0000256" key="17">
    <source>
        <dbReference type="ARBA" id="ARBA00030810"/>
    </source>
</evidence>
<evidence type="ECO:0000259" key="21">
    <source>
        <dbReference type="PROSITE" id="PS50089"/>
    </source>
</evidence>
<dbReference type="InterPro" id="IPR001293">
    <property type="entry name" value="Znf_TRAF"/>
</dbReference>
<dbReference type="GO" id="GO:0042981">
    <property type="term" value="P:regulation of apoptotic process"/>
    <property type="evidence" value="ECO:0007669"/>
    <property type="project" value="InterPro"/>
</dbReference>
<evidence type="ECO:0000256" key="9">
    <source>
        <dbReference type="ARBA" id="ARBA00022677"/>
    </source>
</evidence>
<dbReference type="InterPro" id="IPR012227">
    <property type="entry name" value="TNF_rcpt-assoc_TRAF_met"/>
</dbReference>
<keyword evidence="8" id="KW-0963">Cytoplasm</keyword>
<evidence type="ECO:0000256" key="15">
    <source>
        <dbReference type="ARBA" id="ARBA00022833"/>
    </source>
</evidence>
<dbReference type="CDD" id="cd16643">
    <property type="entry name" value="mRING-HC-C3HC3D_TRAF6"/>
    <property type="match status" value="1"/>
</dbReference>
<evidence type="ECO:0000256" key="4">
    <source>
        <dbReference type="ARBA" id="ARBA00004544"/>
    </source>
</evidence>
<dbReference type="SMART" id="SM00184">
    <property type="entry name" value="RING"/>
    <property type="match status" value="1"/>
</dbReference>
<dbReference type="GO" id="GO:0005164">
    <property type="term" value="F:tumor necrosis factor receptor binding"/>
    <property type="evidence" value="ECO:0007669"/>
    <property type="project" value="InterPro"/>
</dbReference>
<dbReference type="EMBL" id="CAXITT010000547">
    <property type="protein sequence ID" value="CAL1543412.1"/>
    <property type="molecule type" value="Genomic_DNA"/>
</dbReference>
<protein>
    <recommendedName>
        <fullName evidence="7">RING-type E3 ubiquitin transferase</fullName>
        <ecNumber evidence="7">2.3.2.27</ecNumber>
    </recommendedName>
    <alternativeName>
        <fullName evidence="17">E3 ubiquitin-protein ligase TRAF6</fullName>
    </alternativeName>
</protein>
<feature type="region of interest" description="Disordered" evidence="20">
    <location>
        <begin position="309"/>
        <end position="343"/>
    </location>
</feature>
<dbReference type="InterPro" id="IPR049342">
    <property type="entry name" value="TRAF1-6_MATH_dom"/>
</dbReference>
<comment type="caution">
    <text evidence="24">The sequence shown here is derived from an EMBL/GenBank/DDBJ whole genome shotgun (WGS) entry which is preliminary data.</text>
</comment>
<evidence type="ECO:0000256" key="16">
    <source>
        <dbReference type="ARBA" id="ARBA00023242"/>
    </source>
</evidence>
<dbReference type="PROSITE" id="PS50144">
    <property type="entry name" value="MATH"/>
    <property type="match status" value="1"/>
</dbReference>
<dbReference type="GO" id="GO:0005938">
    <property type="term" value="C:cell cortex"/>
    <property type="evidence" value="ECO:0007669"/>
    <property type="project" value="UniProtKB-SubCell"/>
</dbReference>
<comment type="similarity">
    <text evidence="6">Belongs to the TNF receptor-associated factor family. A subfamily.</text>
</comment>
<dbReference type="InterPro" id="IPR013083">
    <property type="entry name" value="Znf_RING/FYVE/PHD"/>
</dbReference>
<sequence>MSTSSLGLPSYRSAGTSSSCSNENPFSFSQSMEGYDFEFVPPVEQRYECPICLLILREPRQTKCGHRFCRDCIFRWLRDSCTRCPVDNEPLVENDVFPDNFAKREILNFNIRCPNKKDGCDKIIALGKLQVHLEVCPHALVPCPFKCASILHRCDLDEHMEKQCELRTLCCDKCMASVKANVMESHQILCPKAIVLCPYCGQETAKDQLNAHKQTDCQNIQIQCPFYPFGCDHTMIRSKENEHLQAHVPAHMKQLCCAVTSIAHQLGMPRINVEKQSSSPQEGLTGTMNTLLQLFHTGSNSGALGFSEAAQEPGISSSDGSRATHQQMELASGHRGRGPSPHRSEATVLEEYIDGDHRISTTMYPSSLPLDQNVAGNNSNFVPFHFSDPGAGPLLNSVPSSTTRTKNPVCRLSYQSHATLTGDSANCQMREFYQEDELSGSSMLSQVVKLVHELSLSFEEKTAIQQQHINELQQTVANVQKINSDLAGKVRELESQLQDKEGRFCNGVLYWKIQEFSQYQMKAVSGEPSMLHSPPFYTSPWGYKMCIRANITTNSPDDPGYYLSLFVHFMQGHNDTYLSWPFSGKIVLSIIDQNPDQTSCNHITETLIAKPHLAAFQRPTTHRNHKGFGYIEFLSLGSLRTRNYLKDDTVVIRAEVTQD</sequence>
<evidence type="ECO:0000256" key="20">
    <source>
        <dbReference type="SAM" id="MobiDB-lite"/>
    </source>
</evidence>
<keyword evidence="11 18" id="KW-0479">Metal-binding</keyword>
<dbReference type="GO" id="GO:0061630">
    <property type="term" value="F:ubiquitin protein ligase activity"/>
    <property type="evidence" value="ECO:0007669"/>
    <property type="project" value="UniProtKB-EC"/>
</dbReference>
<keyword evidence="19" id="KW-0175">Coiled coil</keyword>
<feature type="domain" description="MATH" evidence="22">
    <location>
        <begin position="506"/>
        <end position="656"/>
    </location>
</feature>